<dbReference type="OMA" id="GWHADSS"/>
<gene>
    <name evidence="2" type="ORF">PFICI_01016</name>
</gene>
<feature type="compositionally biased region" description="Polar residues" evidence="1">
    <location>
        <begin position="445"/>
        <end position="472"/>
    </location>
</feature>
<feature type="region of interest" description="Disordered" evidence="1">
    <location>
        <begin position="295"/>
        <end position="323"/>
    </location>
</feature>
<feature type="compositionally biased region" description="Polar residues" evidence="1">
    <location>
        <begin position="247"/>
        <end position="259"/>
    </location>
</feature>
<dbReference type="STRING" id="1229662.W3XMC0"/>
<dbReference type="eggNOG" id="ENOG502SPEQ">
    <property type="taxonomic scope" value="Eukaryota"/>
</dbReference>
<feature type="compositionally biased region" description="Basic residues" evidence="1">
    <location>
        <begin position="368"/>
        <end position="391"/>
    </location>
</feature>
<dbReference type="GeneID" id="19266029"/>
<dbReference type="RefSeq" id="XP_007827788.1">
    <property type="nucleotide sequence ID" value="XM_007829597.1"/>
</dbReference>
<dbReference type="InParanoid" id="W3XMC0"/>
<organism evidence="2 3">
    <name type="scientific">Pestalotiopsis fici (strain W106-1 / CGMCC3.15140)</name>
    <dbReference type="NCBI Taxonomy" id="1229662"/>
    <lineage>
        <taxon>Eukaryota</taxon>
        <taxon>Fungi</taxon>
        <taxon>Dikarya</taxon>
        <taxon>Ascomycota</taxon>
        <taxon>Pezizomycotina</taxon>
        <taxon>Sordariomycetes</taxon>
        <taxon>Xylariomycetidae</taxon>
        <taxon>Amphisphaeriales</taxon>
        <taxon>Sporocadaceae</taxon>
        <taxon>Pestalotiopsis</taxon>
    </lineage>
</organism>
<dbReference type="Proteomes" id="UP000030651">
    <property type="component" value="Unassembled WGS sequence"/>
</dbReference>
<dbReference type="AlphaFoldDB" id="W3XMC0"/>
<protein>
    <submittedName>
        <fullName evidence="2">Uncharacterized protein</fullName>
    </submittedName>
</protein>
<keyword evidence="3" id="KW-1185">Reference proteome</keyword>
<feature type="compositionally biased region" description="Acidic residues" evidence="1">
    <location>
        <begin position="235"/>
        <end position="246"/>
    </location>
</feature>
<evidence type="ECO:0000313" key="2">
    <source>
        <dbReference type="EMBL" id="ETS87188.1"/>
    </source>
</evidence>
<accession>W3XMC0</accession>
<dbReference type="KEGG" id="pfy:PFICI_01016"/>
<feature type="region of interest" description="Disordered" evidence="1">
    <location>
        <begin position="353"/>
        <end position="486"/>
    </location>
</feature>
<evidence type="ECO:0000256" key="1">
    <source>
        <dbReference type="SAM" id="MobiDB-lite"/>
    </source>
</evidence>
<name>W3XMC0_PESFW</name>
<dbReference type="EMBL" id="KI912109">
    <property type="protein sequence ID" value="ETS87188.1"/>
    <property type="molecule type" value="Genomic_DNA"/>
</dbReference>
<proteinExistence type="predicted"/>
<sequence>MDDDHAAARKAAVTAIQPIPLICTICPKTSKFSDVSHLLTHIASKGHLSNMFKLDIAKVADHDAQRRLDEYQAWFDRHNIRGLLQDRSENRIQKSNGGRGRSATRGGSQSLSLRGGGHASMVSRNKKGKAAVKRDNRRLVDSSIPSTYARATSYNPQDDLDPVSDFAGLQHVHAQQPWEAAHGTQQWTTHLPPWNGAYFEHDFQQDLDLIDVDLPLPDADEGNNDIEVSSVYEPSEAEAEDDDDEINSSIPQSEDTMNTTVLEDDAPAAPQLRDDDATEQKHFRKYLKGDISKLEGVGGFDAAPEDQRKRRNQKKDPSVLVHMEASSRAVRTVEQVTDLNFNHVRWRDVYDEPSIAGSDDEDEESKPPKKAKRSPAAKPRRNTARAARASKIKVEETTSRESSVAPATRVTRRMTRQRGRARQPRQPAKVSTVHATSPEPVELPENSSVNSLAAQDSAPSTTSNGTSVSSYPPLQDDGLPREDDDQMRCDALTYDVYRAGMPSGNIDSQPVKESADYFVPHRRQRDGLSRLALRSLNTNVNVPLLSPTPVFKRHGPARLFSGKENEHGTFSGDSPAVFNPYMPSSDTFGEGSFNPLRVQNQDNPTIRGYPWDDSSRSLAAGFQPISNSGFNSLNVGAQDPALYRAPTYQNGGEYGI</sequence>
<feature type="region of interest" description="Disordered" evidence="1">
    <location>
        <begin position="86"/>
        <end position="136"/>
    </location>
</feature>
<reference evidence="3" key="1">
    <citation type="journal article" date="2015" name="BMC Genomics">
        <title>Genomic and transcriptomic analysis of the endophytic fungus Pestalotiopsis fici reveals its lifestyle and high potential for synthesis of natural products.</title>
        <authorList>
            <person name="Wang X."/>
            <person name="Zhang X."/>
            <person name="Liu L."/>
            <person name="Xiang M."/>
            <person name="Wang W."/>
            <person name="Sun X."/>
            <person name="Che Y."/>
            <person name="Guo L."/>
            <person name="Liu G."/>
            <person name="Guo L."/>
            <person name="Wang C."/>
            <person name="Yin W.B."/>
            <person name="Stadler M."/>
            <person name="Zhang X."/>
            <person name="Liu X."/>
        </authorList>
    </citation>
    <scope>NUCLEOTIDE SEQUENCE [LARGE SCALE GENOMIC DNA]</scope>
    <source>
        <strain evidence="3">W106-1 / CGMCC3.15140</strain>
    </source>
</reference>
<feature type="compositionally biased region" description="Basic residues" evidence="1">
    <location>
        <begin position="410"/>
        <end position="423"/>
    </location>
</feature>
<dbReference type="HOGENOM" id="CLU_032999_0_0_1"/>
<feature type="compositionally biased region" description="Low complexity" evidence="1">
    <location>
        <begin position="101"/>
        <end position="113"/>
    </location>
</feature>
<feature type="region of interest" description="Disordered" evidence="1">
    <location>
        <begin position="216"/>
        <end position="259"/>
    </location>
</feature>
<evidence type="ECO:0000313" key="3">
    <source>
        <dbReference type="Proteomes" id="UP000030651"/>
    </source>
</evidence>
<dbReference type="OrthoDB" id="5428259at2759"/>